<dbReference type="Pfam" id="PF08242">
    <property type="entry name" value="Methyltransf_12"/>
    <property type="match status" value="1"/>
</dbReference>
<dbReference type="AlphaFoldDB" id="A0A1B2E9G7"/>
<sequence length="216" mass="25502">MKKELSNFKGLGNPIDSKDFWETHYINGNSSGTGSYAHLAEFKAMIINSFLDQKKINTVIEFGCGDGNQLSFMKYKKYVGVDVSQSVINKNKEKYCGDKNKLFYTTEEKDKYISQDYDLALSLDVIFHLTEEDVYEQYMHDLFSSSKKYIIVYSSNHEEFTVWPEFRHRKFMRYVQENCAEWVLIDFIPNKYPFQLGREMTTSTSDFYIFKHKNLL</sequence>
<dbReference type="KEGG" id="pib:BBD41_16945"/>
<organism evidence="2">
    <name type="scientific">Paenibacillus ihbetae</name>
    <dbReference type="NCBI Taxonomy" id="1870820"/>
    <lineage>
        <taxon>Bacteria</taxon>
        <taxon>Bacillati</taxon>
        <taxon>Bacillota</taxon>
        <taxon>Bacilli</taxon>
        <taxon>Bacillales</taxon>
        <taxon>Paenibacillaceae</taxon>
        <taxon>Paenibacillus</taxon>
    </lineage>
</organism>
<dbReference type="InterPro" id="IPR029063">
    <property type="entry name" value="SAM-dependent_MTases_sf"/>
</dbReference>
<dbReference type="InterPro" id="IPR013217">
    <property type="entry name" value="Methyltransf_12"/>
</dbReference>
<proteinExistence type="predicted"/>
<accession>A0A1B2E9G7</accession>
<dbReference type="CDD" id="cd02440">
    <property type="entry name" value="AdoMet_MTases"/>
    <property type="match status" value="1"/>
</dbReference>
<evidence type="ECO:0000259" key="1">
    <source>
        <dbReference type="Pfam" id="PF08242"/>
    </source>
</evidence>
<reference evidence="2" key="1">
    <citation type="submission" date="2016-08" db="EMBL/GenBank/DDBJ databases">
        <title>Complete Genome Seqeunce of Paenibacillus sp. nov. IHBB 9852 from high altitute lake of Indian trans-Himalayas.</title>
        <authorList>
            <person name="Kiran S."/>
            <person name="Swarnkar M.K."/>
            <person name="Rana A."/>
            <person name="Tewari R."/>
            <person name="Gulati A."/>
        </authorList>
    </citation>
    <scope>NUCLEOTIDE SEQUENCE [LARGE SCALE GENOMIC DNA]</scope>
    <source>
        <strain evidence="2">IHBB 9852</strain>
    </source>
</reference>
<gene>
    <name evidence="2" type="ORF">BBD41_16945</name>
</gene>
<dbReference type="SUPFAM" id="SSF53335">
    <property type="entry name" value="S-adenosyl-L-methionine-dependent methyltransferases"/>
    <property type="match status" value="1"/>
</dbReference>
<protein>
    <recommendedName>
        <fullName evidence="1">Methyltransferase type 12 domain-containing protein</fullName>
    </recommendedName>
</protein>
<name>A0A1B2E9G7_9BACL</name>
<dbReference type="EMBL" id="CP016809">
    <property type="protein sequence ID" value="ANY76615.1"/>
    <property type="molecule type" value="Genomic_DNA"/>
</dbReference>
<evidence type="ECO:0000313" key="2">
    <source>
        <dbReference type="EMBL" id="ANY76615.1"/>
    </source>
</evidence>
<dbReference type="Gene3D" id="3.40.50.150">
    <property type="entry name" value="Vaccinia Virus protein VP39"/>
    <property type="match status" value="1"/>
</dbReference>
<feature type="domain" description="Methyltransferase type 12" evidence="1">
    <location>
        <begin position="60"/>
        <end position="132"/>
    </location>
</feature>